<evidence type="ECO:0000256" key="2">
    <source>
        <dbReference type="ARBA" id="ARBA00022475"/>
    </source>
</evidence>
<evidence type="ECO:0000256" key="7">
    <source>
        <dbReference type="RuleBase" id="RU369079"/>
    </source>
</evidence>
<comment type="subcellular location">
    <subcellularLocation>
        <location evidence="1 7">Cell inner membrane</location>
        <topology evidence="1 7">Multi-pass membrane protein</topology>
    </subcellularLocation>
</comment>
<feature type="transmembrane region" description="Helical" evidence="7">
    <location>
        <begin position="30"/>
        <end position="49"/>
    </location>
</feature>
<feature type="transmembrane region" description="Helical" evidence="7">
    <location>
        <begin position="319"/>
        <end position="352"/>
    </location>
</feature>
<dbReference type="Proteomes" id="UP000609121">
    <property type="component" value="Unassembled WGS sequence"/>
</dbReference>
<sequence>MAGTASLILVGVFAGLTALGLPLALALTAAALAAVSIVAPLDMALFTSVQKMFAALDSFSLLAVPFFILSGVMMNSGGIALRLVNFAKLTAGRIPGSLAQTNIAGNMLFGCISGSAIAASTSIGGVMVPMQRKEGYDASFAAAVNIASAPTGMLIPPTTAFIIYSLVSGGTSVAALFLGGAVAGILWGLVIMTIAGVYAWRRGYPTTPWAGGREAMRITLEAIPSLLMIVIVIGGIIFGIFTAVEASGIAVIYTMLLTFVIHRTRPVSAFPEFLLETAQITGTIMLLLAASATLSFAMALTGIPAAISALILGVSENPIVILLIINIALLVIGCFMDMGPAILIFTPILLPIAQKVGIDPIQFGIVMVFNLAIGTITPPVGTGLFVGASVAKVKVEQAIRGLAPFYLALFALLLLVTYVPALTMALPRALGF</sequence>
<feature type="transmembrane region" description="Helical" evidence="7">
    <location>
        <begin position="173"/>
        <end position="200"/>
    </location>
</feature>
<dbReference type="NCBIfam" id="TIGR00786">
    <property type="entry name" value="dctM"/>
    <property type="match status" value="1"/>
</dbReference>
<keyword evidence="2" id="KW-1003">Cell membrane</keyword>
<evidence type="ECO:0000256" key="5">
    <source>
        <dbReference type="ARBA" id="ARBA00022989"/>
    </source>
</evidence>
<dbReference type="GO" id="GO:0022857">
    <property type="term" value="F:transmembrane transporter activity"/>
    <property type="evidence" value="ECO:0007669"/>
    <property type="project" value="UniProtKB-UniRule"/>
</dbReference>
<evidence type="ECO:0000256" key="3">
    <source>
        <dbReference type="ARBA" id="ARBA00022519"/>
    </source>
</evidence>
<feature type="transmembrane region" description="Helical" evidence="7">
    <location>
        <begin position="220"/>
        <end position="241"/>
    </location>
</feature>
<dbReference type="InterPro" id="IPR004681">
    <property type="entry name" value="TRAP_DctM"/>
</dbReference>
<dbReference type="AlphaFoldDB" id="A0A8J6YX61"/>
<feature type="transmembrane region" description="Helical" evidence="7">
    <location>
        <begin position="364"/>
        <end position="385"/>
    </location>
</feature>
<evidence type="ECO:0000313" key="10">
    <source>
        <dbReference type="Proteomes" id="UP000609121"/>
    </source>
</evidence>
<comment type="caution">
    <text evidence="7">Lacks conserved residue(s) required for the propagation of feature annotation.</text>
</comment>
<organism evidence="9 10">
    <name type="scientific">Mangrovicoccus algicola</name>
    <dbReference type="NCBI Taxonomy" id="2771008"/>
    <lineage>
        <taxon>Bacteria</taxon>
        <taxon>Pseudomonadati</taxon>
        <taxon>Pseudomonadota</taxon>
        <taxon>Alphaproteobacteria</taxon>
        <taxon>Rhodobacterales</taxon>
        <taxon>Paracoccaceae</taxon>
        <taxon>Mangrovicoccus</taxon>
    </lineage>
</organism>
<comment type="caution">
    <text evidence="9">The sequence shown here is derived from an EMBL/GenBank/DDBJ whole genome shotgun (WGS) entry which is preliminary data.</text>
</comment>
<comment type="function">
    <text evidence="7">Part of the tripartite ATP-independent periplasmic (TRAP) transport system.</text>
</comment>
<protein>
    <recommendedName>
        <fullName evidence="7">TRAP transporter large permease protein</fullName>
    </recommendedName>
</protein>
<dbReference type="EMBL" id="JACVXA010000014">
    <property type="protein sequence ID" value="MBE3637939.1"/>
    <property type="molecule type" value="Genomic_DNA"/>
</dbReference>
<feature type="transmembrane region" description="Helical" evidence="7">
    <location>
        <begin position="140"/>
        <end position="167"/>
    </location>
</feature>
<dbReference type="PIRSF" id="PIRSF006066">
    <property type="entry name" value="HI0050"/>
    <property type="match status" value="1"/>
</dbReference>
<accession>A0A8J6YX61</accession>
<dbReference type="Pfam" id="PF06808">
    <property type="entry name" value="DctM"/>
    <property type="match status" value="1"/>
</dbReference>
<reference evidence="9" key="1">
    <citation type="submission" date="2020-09" db="EMBL/GenBank/DDBJ databases">
        <title>A novel bacterium of genus Mangrovicoccus, isolated from South China Sea.</title>
        <authorList>
            <person name="Huang H."/>
            <person name="Mo K."/>
            <person name="Hu Y."/>
        </authorList>
    </citation>
    <scope>NUCLEOTIDE SEQUENCE</scope>
    <source>
        <strain evidence="9">HB182678</strain>
    </source>
</reference>
<proteinExistence type="inferred from homology"/>
<name>A0A8J6YX61_9RHOB</name>
<comment type="similarity">
    <text evidence="7">Belongs to the TRAP transporter large permease family.</text>
</comment>
<evidence type="ECO:0000256" key="6">
    <source>
        <dbReference type="ARBA" id="ARBA00023136"/>
    </source>
</evidence>
<gene>
    <name evidence="9" type="ORF">ICN82_06965</name>
</gene>
<keyword evidence="3 7" id="KW-0997">Cell inner membrane</keyword>
<feature type="transmembrane region" description="Helical" evidence="7">
    <location>
        <begin position="61"/>
        <end position="83"/>
    </location>
</feature>
<dbReference type="InterPro" id="IPR010656">
    <property type="entry name" value="DctM"/>
</dbReference>
<comment type="subunit">
    <text evidence="7">The complex comprises the extracytoplasmic solute receptor protein and the two transmembrane proteins.</text>
</comment>
<keyword evidence="5 7" id="KW-1133">Transmembrane helix</keyword>
<feature type="transmembrane region" description="Helical" evidence="7">
    <location>
        <begin position="405"/>
        <end position="426"/>
    </location>
</feature>
<evidence type="ECO:0000256" key="4">
    <source>
        <dbReference type="ARBA" id="ARBA00022692"/>
    </source>
</evidence>
<evidence type="ECO:0000313" key="9">
    <source>
        <dbReference type="EMBL" id="MBE3637939.1"/>
    </source>
</evidence>
<evidence type="ECO:0000259" key="8">
    <source>
        <dbReference type="Pfam" id="PF06808"/>
    </source>
</evidence>
<evidence type="ECO:0000256" key="1">
    <source>
        <dbReference type="ARBA" id="ARBA00004429"/>
    </source>
</evidence>
<keyword evidence="6 7" id="KW-0472">Membrane</keyword>
<keyword evidence="10" id="KW-1185">Reference proteome</keyword>
<keyword evidence="7" id="KW-0813">Transport</keyword>
<dbReference type="GO" id="GO:0005886">
    <property type="term" value="C:plasma membrane"/>
    <property type="evidence" value="ECO:0007669"/>
    <property type="project" value="UniProtKB-SubCell"/>
</dbReference>
<feature type="transmembrane region" description="Helical" evidence="7">
    <location>
        <begin position="103"/>
        <end position="128"/>
    </location>
</feature>
<dbReference type="PANTHER" id="PTHR33362">
    <property type="entry name" value="SIALIC ACID TRAP TRANSPORTER PERMEASE PROTEIN SIAT-RELATED"/>
    <property type="match status" value="1"/>
</dbReference>
<dbReference type="RefSeq" id="WP_193181129.1">
    <property type="nucleotide sequence ID" value="NZ_JACVXA010000014.1"/>
</dbReference>
<keyword evidence="4 7" id="KW-0812">Transmembrane</keyword>
<feature type="domain" description="TRAP C4-dicarboxylate transport system permease DctM subunit" evidence="8">
    <location>
        <begin position="10"/>
        <end position="422"/>
    </location>
</feature>
<feature type="transmembrane region" description="Helical" evidence="7">
    <location>
        <begin position="285"/>
        <end position="313"/>
    </location>
</feature>
<dbReference type="PANTHER" id="PTHR33362:SF2">
    <property type="entry name" value="TRAP TRANSPORTER LARGE PERMEASE PROTEIN"/>
    <property type="match status" value="1"/>
</dbReference>